<evidence type="ECO:0000313" key="8">
    <source>
        <dbReference type="EMBL" id="KAF4732541.1"/>
    </source>
</evidence>
<dbReference type="PANTHER" id="PTHR21392">
    <property type="entry name" value="TRNA-URIDINE AMINOCARBOXYPROPYLTRANSFERASE 2"/>
    <property type="match status" value="1"/>
</dbReference>
<dbReference type="Proteomes" id="UP000574390">
    <property type="component" value="Unassembled WGS sequence"/>
</dbReference>
<evidence type="ECO:0000256" key="4">
    <source>
        <dbReference type="ARBA" id="ARBA00022694"/>
    </source>
</evidence>
<dbReference type="AlphaFoldDB" id="A0A7J6SI91"/>
<feature type="domain" description="DTW" evidence="7">
    <location>
        <begin position="91"/>
        <end position="297"/>
    </location>
</feature>
<comment type="similarity">
    <text evidence="5">Belongs to the TDD superfamily. DTWD2 family.</text>
</comment>
<keyword evidence="3" id="KW-0949">S-adenosyl-L-methionine</keyword>
<name>A0A7J6SI91_PEROL</name>
<protein>
    <recommendedName>
        <fullName evidence="1">tRNA-uridine aminocarboxypropyltransferase</fullName>
        <ecNumber evidence="1">2.5.1.25</ecNumber>
    </recommendedName>
</protein>
<evidence type="ECO:0000256" key="3">
    <source>
        <dbReference type="ARBA" id="ARBA00022691"/>
    </source>
</evidence>
<dbReference type="SMART" id="SM01144">
    <property type="entry name" value="DTW"/>
    <property type="match status" value="1"/>
</dbReference>
<organism evidence="8 9">
    <name type="scientific">Perkinsus olseni</name>
    <name type="common">Perkinsus atlanticus</name>
    <dbReference type="NCBI Taxonomy" id="32597"/>
    <lineage>
        <taxon>Eukaryota</taxon>
        <taxon>Sar</taxon>
        <taxon>Alveolata</taxon>
        <taxon>Perkinsozoa</taxon>
        <taxon>Perkinsea</taxon>
        <taxon>Perkinsida</taxon>
        <taxon>Perkinsidae</taxon>
        <taxon>Perkinsus</taxon>
    </lineage>
</organism>
<comment type="catalytic activity">
    <reaction evidence="6">
        <text>a uridine in tRNA + S-adenosyl-L-methionine = a 3-[(3S)-3-amino-3-carboxypropyl]uridine in tRNA + S-methyl-5'-thioadenosine + H(+)</text>
        <dbReference type="Rhea" id="RHEA:62432"/>
        <dbReference type="Rhea" id="RHEA-COMP:13339"/>
        <dbReference type="Rhea" id="RHEA-COMP:16092"/>
        <dbReference type="ChEBI" id="CHEBI:15378"/>
        <dbReference type="ChEBI" id="CHEBI:17509"/>
        <dbReference type="ChEBI" id="CHEBI:59789"/>
        <dbReference type="ChEBI" id="CHEBI:65315"/>
        <dbReference type="ChEBI" id="CHEBI:82930"/>
        <dbReference type="EC" id="2.5.1.25"/>
    </reaction>
</comment>
<dbReference type="EMBL" id="JABANM010014498">
    <property type="protein sequence ID" value="KAF4732541.1"/>
    <property type="molecule type" value="Genomic_DNA"/>
</dbReference>
<dbReference type="PANTHER" id="PTHR21392:SF0">
    <property type="entry name" value="TRNA-URIDINE AMINOCARBOXYPROPYLTRANSFERASE 2"/>
    <property type="match status" value="1"/>
</dbReference>
<reference evidence="8 9" key="1">
    <citation type="submission" date="2020-04" db="EMBL/GenBank/DDBJ databases">
        <title>Perkinsus olseni comparative genomics.</title>
        <authorList>
            <person name="Bogema D.R."/>
        </authorList>
    </citation>
    <scope>NUCLEOTIDE SEQUENCE [LARGE SCALE GENOMIC DNA]</scope>
    <source>
        <strain evidence="8">ATCC PRA-205</strain>
    </source>
</reference>
<dbReference type="EC" id="2.5.1.25" evidence="1"/>
<evidence type="ECO:0000256" key="2">
    <source>
        <dbReference type="ARBA" id="ARBA00022679"/>
    </source>
</evidence>
<dbReference type="Pfam" id="PF03942">
    <property type="entry name" value="DTW"/>
    <property type="match status" value="1"/>
</dbReference>
<dbReference type="GO" id="GO:0008033">
    <property type="term" value="P:tRNA processing"/>
    <property type="evidence" value="ECO:0007669"/>
    <property type="project" value="UniProtKB-KW"/>
</dbReference>
<dbReference type="GO" id="GO:0016432">
    <property type="term" value="F:tRNA-uridine aminocarboxypropyltransferase activity"/>
    <property type="evidence" value="ECO:0007669"/>
    <property type="project" value="UniProtKB-EC"/>
</dbReference>
<accession>A0A7J6SI91</accession>
<comment type="caution">
    <text evidence="8">The sequence shown here is derived from an EMBL/GenBank/DDBJ whole genome shotgun (WGS) entry which is preliminary data.</text>
</comment>
<keyword evidence="4" id="KW-0819">tRNA processing</keyword>
<dbReference type="InterPro" id="IPR005636">
    <property type="entry name" value="DTW"/>
</dbReference>
<sequence>MADRSHSIDHLVARLPDWDDNVESEASAVIDEATENGKLITNDAWNKKQWKETKKPINSARIEHLGNLPREEREKVGVAITTATSKLMIEHSHRCMECAMKKKLCVCDELRSMRPTVEERRYLNFDIAVYMHAKERYRASNTGKVLEKLYDAKIYVDSVEEDMKALQEAIDAHKSRCCVLFPSNDSKTVEELRSESVLSRPSDPAVEEARVLIILVDGTWKQAKRLQKRIDRSVPRIRLMPTTLSRFMCRTQSQADRVCTVEAAALLMSEMGYPAEEYRLLQGLEAVVRAFNLQTFGTPDRPAGRQKRKPHLCASYQSLPPQPESLKHVDQRAMHPSFGKDYTDTSSFKWELSIPAVLAIVGVAFVAVCSIRRGVSEL</sequence>
<evidence type="ECO:0000256" key="1">
    <source>
        <dbReference type="ARBA" id="ARBA00012386"/>
    </source>
</evidence>
<evidence type="ECO:0000256" key="6">
    <source>
        <dbReference type="ARBA" id="ARBA00048718"/>
    </source>
</evidence>
<evidence type="ECO:0000256" key="5">
    <source>
        <dbReference type="ARBA" id="ARBA00034489"/>
    </source>
</evidence>
<keyword evidence="2" id="KW-0808">Transferase</keyword>
<evidence type="ECO:0000259" key="7">
    <source>
        <dbReference type="SMART" id="SM01144"/>
    </source>
</evidence>
<evidence type="ECO:0000313" key="9">
    <source>
        <dbReference type="Proteomes" id="UP000574390"/>
    </source>
</evidence>
<proteinExistence type="inferred from homology"/>
<dbReference type="InterPro" id="IPR039262">
    <property type="entry name" value="DTWD2/TAPT"/>
</dbReference>
<gene>
    <name evidence="8" type="ORF">FOZ62_022723</name>
</gene>